<evidence type="ECO:0000256" key="1">
    <source>
        <dbReference type="SAM" id="MobiDB-lite"/>
    </source>
</evidence>
<dbReference type="Proteomes" id="UP000054618">
    <property type="component" value="Unassembled WGS sequence"/>
</dbReference>
<dbReference type="AlphaFoldDB" id="A0A0W0XP51"/>
<dbReference type="InterPro" id="IPR047216">
    <property type="entry name" value="Endonuclease_DUF559_bact"/>
</dbReference>
<feature type="compositionally biased region" description="Basic residues" evidence="1">
    <location>
        <begin position="120"/>
        <end position="130"/>
    </location>
</feature>
<dbReference type="PANTHER" id="PTHR38590:SF1">
    <property type="entry name" value="BLL0828 PROTEIN"/>
    <property type="match status" value="1"/>
</dbReference>
<dbReference type="SUPFAM" id="SSF52980">
    <property type="entry name" value="Restriction endonuclease-like"/>
    <property type="match status" value="1"/>
</dbReference>
<dbReference type="CDD" id="cd01038">
    <property type="entry name" value="Endonuclease_DUF559"/>
    <property type="match status" value="1"/>
</dbReference>
<dbReference type="EMBL" id="LNYS01000022">
    <property type="protein sequence ID" value="KTD46545.1"/>
    <property type="molecule type" value="Genomic_DNA"/>
</dbReference>
<dbReference type="InterPro" id="IPR011335">
    <property type="entry name" value="Restrct_endonuc-II-like"/>
</dbReference>
<sequence>MDQSTLKQRARVLRKNSTDAERHLWYYLRANRLKFKFKRQAPIGAYIVDFLCFEKRLIVELGGQHMESQIYDIKRTDWLRGNGFRVFRFWNNEVFQQTQSVLEVITSALHTGMTDNPLQHLHRNHKKNNRPKYIENRR</sequence>
<keyword evidence="4" id="KW-1185">Reference proteome</keyword>
<feature type="domain" description="DUF559" evidence="2">
    <location>
        <begin position="6"/>
        <end position="109"/>
    </location>
</feature>
<dbReference type="PANTHER" id="PTHR38590">
    <property type="entry name" value="BLL0828 PROTEIN"/>
    <property type="match status" value="1"/>
</dbReference>
<dbReference type="Pfam" id="PF04480">
    <property type="entry name" value="DUF559"/>
    <property type="match status" value="1"/>
</dbReference>
<gene>
    <name evidence="3" type="ORF">Lqui_2470</name>
</gene>
<proteinExistence type="predicted"/>
<comment type="caution">
    <text evidence="3">The sequence shown here is derived from an EMBL/GenBank/DDBJ whole genome shotgun (WGS) entry which is preliminary data.</text>
</comment>
<dbReference type="InterPro" id="IPR007569">
    <property type="entry name" value="DUF559"/>
</dbReference>
<accession>A0A0W0XP51</accession>
<dbReference type="STRING" id="45073.Lqui_2470"/>
<organism evidence="3 4">
    <name type="scientific">Legionella quinlivanii</name>
    <dbReference type="NCBI Taxonomy" id="45073"/>
    <lineage>
        <taxon>Bacteria</taxon>
        <taxon>Pseudomonadati</taxon>
        <taxon>Pseudomonadota</taxon>
        <taxon>Gammaproteobacteria</taxon>
        <taxon>Legionellales</taxon>
        <taxon>Legionellaceae</taxon>
        <taxon>Legionella</taxon>
    </lineage>
</organism>
<name>A0A0W0XP51_9GAMM</name>
<protein>
    <submittedName>
        <fullName evidence="3">Multidrug efflux protein</fullName>
    </submittedName>
</protein>
<reference evidence="3 4" key="1">
    <citation type="submission" date="2015-11" db="EMBL/GenBank/DDBJ databases">
        <title>Genomic analysis of 38 Legionella species identifies large and diverse effector repertoires.</title>
        <authorList>
            <person name="Burstein D."/>
            <person name="Amaro F."/>
            <person name="Zusman T."/>
            <person name="Lifshitz Z."/>
            <person name="Cohen O."/>
            <person name="Gilbert J.A."/>
            <person name="Pupko T."/>
            <person name="Shuman H.A."/>
            <person name="Segal G."/>
        </authorList>
    </citation>
    <scope>NUCLEOTIDE SEQUENCE [LARGE SCALE GENOMIC DNA]</scope>
    <source>
        <strain evidence="3 4">CDC#1442-AUS-E</strain>
    </source>
</reference>
<dbReference type="OrthoDB" id="9798754at2"/>
<dbReference type="PATRIC" id="fig|45073.5.peg.2611"/>
<evidence type="ECO:0000313" key="3">
    <source>
        <dbReference type="EMBL" id="KTD46545.1"/>
    </source>
</evidence>
<evidence type="ECO:0000313" key="4">
    <source>
        <dbReference type="Proteomes" id="UP000054618"/>
    </source>
</evidence>
<feature type="region of interest" description="Disordered" evidence="1">
    <location>
        <begin position="115"/>
        <end position="138"/>
    </location>
</feature>
<dbReference type="Gene3D" id="3.40.960.10">
    <property type="entry name" value="VSR Endonuclease"/>
    <property type="match status" value="1"/>
</dbReference>
<evidence type="ECO:0000259" key="2">
    <source>
        <dbReference type="Pfam" id="PF04480"/>
    </source>
</evidence>